<evidence type="ECO:0000256" key="3">
    <source>
        <dbReference type="ARBA" id="ARBA00011233"/>
    </source>
</evidence>
<comment type="caution">
    <text evidence="6">The sequence shown here is derived from an EMBL/GenBank/DDBJ whole genome shotgun (WGS) entry which is preliminary data.</text>
</comment>
<comment type="similarity">
    <text evidence="2">Belongs to the KHG/KDPG aldolase family.</text>
</comment>
<dbReference type="SUPFAM" id="SSF51569">
    <property type="entry name" value="Aldolase"/>
    <property type="match status" value="1"/>
</dbReference>
<reference evidence="7" key="1">
    <citation type="journal article" date="2019" name="Int. J. Syst. Evol. Microbiol.">
        <title>The Global Catalogue of Microorganisms (GCM) 10K type strain sequencing project: providing services to taxonomists for standard genome sequencing and annotation.</title>
        <authorList>
            <consortium name="The Broad Institute Genomics Platform"/>
            <consortium name="The Broad Institute Genome Sequencing Center for Infectious Disease"/>
            <person name="Wu L."/>
            <person name="Ma J."/>
        </authorList>
    </citation>
    <scope>NUCLEOTIDE SEQUENCE [LARGE SCALE GENOMIC DNA]</scope>
    <source>
        <strain evidence="7">KCTC 42899</strain>
    </source>
</reference>
<name>A0ABV7R0L3_9RHOB</name>
<evidence type="ECO:0000256" key="4">
    <source>
        <dbReference type="ARBA" id="ARBA00023239"/>
    </source>
</evidence>
<dbReference type="InterPro" id="IPR000887">
    <property type="entry name" value="Aldlse_KDPG_KHG"/>
</dbReference>
<dbReference type="Proteomes" id="UP001595721">
    <property type="component" value="Unassembled WGS sequence"/>
</dbReference>
<dbReference type="RefSeq" id="WP_377743131.1">
    <property type="nucleotide sequence ID" value="NZ_JBHRXJ010000003.1"/>
</dbReference>
<dbReference type="InterPro" id="IPR031338">
    <property type="entry name" value="KDPG/KHG_AS_2"/>
</dbReference>
<comment type="pathway">
    <text evidence="1">Carbohydrate acid metabolism.</text>
</comment>
<keyword evidence="5" id="KW-0119">Carbohydrate metabolism</keyword>
<dbReference type="PROSITE" id="PS00160">
    <property type="entry name" value="ALDOLASE_KDPG_KHG_2"/>
    <property type="match status" value="1"/>
</dbReference>
<protein>
    <submittedName>
        <fullName evidence="6">2-dehydro-3-deoxy-6-phosphogalactonate aldolase</fullName>
        <ecNumber evidence="6">4.1.2.21</ecNumber>
    </submittedName>
</protein>
<evidence type="ECO:0000256" key="2">
    <source>
        <dbReference type="ARBA" id="ARBA00006906"/>
    </source>
</evidence>
<keyword evidence="4 6" id="KW-0456">Lyase</keyword>
<dbReference type="PANTHER" id="PTHR30246">
    <property type="entry name" value="2-KETO-3-DEOXY-6-PHOSPHOGLUCONATE ALDOLASE"/>
    <property type="match status" value="1"/>
</dbReference>
<dbReference type="Gene3D" id="3.20.20.70">
    <property type="entry name" value="Aldolase class I"/>
    <property type="match status" value="1"/>
</dbReference>
<evidence type="ECO:0000256" key="5">
    <source>
        <dbReference type="ARBA" id="ARBA00023277"/>
    </source>
</evidence>
<dbReference type="GO" id="GO:0008674">
    <property type="term" value="F:2-dehydro-3-deoxy-6-phosphogalactonate aldolase activity"/>
    <property type="evidence" value="ECO:0007669"/>
    <property type="project" value="UniProtKB-EC"/>
</dbReference>
<evidence type="ECO:0000313" key="7">
    <source>
        <dbReference type="Proteomes" id="UP001595721"/>
    </source>
</evidence>
<dbReference type="CDD" id="cd00452">
    <property type="entry name" value="KDPG_aldolase"/>
    <property type="match status" value="1"/>
</dbReference>
<comment type="subunit">
    <text evidence="3">Homotrimer.</text>
</comment>
<sequence length="205" mass="21034">MTTPIIAILRGLTPPEAVPVARALVEAGIDRIEVPLNSPDPFDSIRLMVQAVGSHATIGAGTVLTAENVARVADIGGRMIVSPNVDAAVIRETRKLGMESWPGVFTATECFAAIAAGATGLKLFPADSAGIGTLRALRAVLPNDIAVFAVGGVGADNFKHWLAAGARGFGIGSALYRPGDSAETVGIRAREMVATLRAINPSSPA</sequence>
<evidence type="ECO:0000256" key="1">
    <source>
        <dbReference type="ARBA" id="ARBA00004761"/>
    </source>
</evidence>
<dbReference type="NCBIfam" id="NF006600">
    <property type="entry name" value="PRK09140.1"/>
    <property type="match status" value="1"/>
</dbReference>
<keyword evidence="7" id="KW-1185">Reference proteome</keyword>
<organism evidence="6 7">
    <name type="scientific">Paracoccus mangrovi</name>
    <dbReference type="NCBI Taxonomy" id="1715645"/>
    <lineage>
        <taxon>Bacteria</taxon>
        <taxon>Pseudomonadati</taxon>
        <taxon>Pseudomonadota</taxon>
        <taxon>Alphaproteobacteria</taxon>
        <taxon>Rhodobacterales</taxon>
        <taxon>Paracoccaceae</taxon>
        <taxon>Paracoccus</taxon>
    </lineage>
</organism>
<dbReference type="EC" id="4.1.2.21" evidence="6"/>
<proteinExistence type="inferred from homology"/>
<dbReference type="InterPro" id="IPR013785">
    <property type="entry name" value="Aldolase_TIM"/>
</dbReference>
<evidence type="ECO:0000313" key="6">
    <source>
        <dbReference type="EMBL" id="MFC3527610.1"/>
    </source>
</evidence>
<dbReference type="PANTHER" id="PTHR30246:SF1">
    <property type="entry name" value="2-DEHYDRO-3-DEOXY-6-PHOSPHOGALACTONATE ALDOLASE-RELATED"/>
    <property type="match status" value="1"/>
</dbReference>
<dbReference type="Pfam" id="PF01081">
    <property type="entry name" value="Aldolase"/>
    <property type="match status" value="1"/>
</dbReference>
<dbReference type="EMBL" id="JBHRXJ010000003">
    <property type="protein sequence ID" value="MFC3527610.1"/>
    <property type="molecule type" value="Genomic_DNA"/>
</dbReference>
<gene>
    <name evidence="6" type="ORF">ACFOMH_05440</name>
</gene>
<accession>A0ABV7R0L3</accession>